<evidence type="ECO:0000256" key="1">
    <source>
        <dbReference type="ARBA" id="ARBA00004141"/>
    </source>
</evidence>
<proteinExistence type="predicted"/>
<keyword evidence="2 5" id="KW-0812">Transmembrane</keyword>
<organism evidence="7 8">
    <name type="scientific">Agaribacter marinus</name>
    <dbReference type="NCBI Taxonomy" id="1431249"/>
    <lineage>
        <taxon>Bacteria</taxon>
        <taxon>Pseudomonadati</taxon>
        <taxon>Pseudomonadota</taxon>
        <taxon>Gammaproteobacteria</taxon>
        <taxon>Alteromonadales</taxon>
        <taxon>Alteromonadaceae</taxon>
        <taxon>Agaribacter</taxon>
    </lineage>
</organism>
<accession>A0AA37T7D1</accession>
<feature type="transmembrane region" description="Helical" evidence="5">
    <location>
        <begin position="326"/>
        <end position="347"/>
    </location>
</feature>
<evidence type="ECO:0000259" key="6">
    <source>
        <dbReference type="Pfam" id="PF04932"/>
    </source>
</evidence>
<feature type="transmembrane region" description="Helical" evidence="5">
    <location>
        <begin position="368"/>
        <end position="386"/>
    </location>
</feature>
<comment type="subcellular location">
    <subcellularLocation>
        <location evidence="1">Membrane</location>
        <topology evidence="1">Multi-pass membrane protein</topology>
    </subcellularLocation>
</comment>
<dbReference type="PANTHER" id="PTHR37422">
    <property type="entry name" value="TEICHURONIC ACID BIOSYNTHESIS PROTEIN TUAE"/>
    <property type="match status" value="1"/>
</dbReference>
<gene>
    <name evidence="7" type="ORF">GCM10007852_37880</name>
</gene>
<dbReference type="Pfam" id="PF04932">
    <property type="entry name" value="Wzy_C"/>
    <property type="match status" value="1"/>
</dbReference>
<feature type="transmembrane region" description="Helical" evidence="5">
    <location>
        <begin position="136"/>
        <end position="159"/>
    </location>
</feature>
<dbReference type="InterPro" id="IPR051533">
    <property type="entry name" value="WaaL-like"/>
</dbReference>
<feature type="transmembrane region" description="Helical" evidence="5">
    <location>
        <begin position="12"/>
        <end position="31"/>
    </location>
</feature>
<dbReference type="InterPro" id="IPR007016">
    <property type="entry name" value="O-antigen_ligase-rel_domated"/>
</dbReference>
<keyword evidence="8" id="KW-1185">Reference proteome</keyword>
<reference evidence="7" key="1">
    <citation type="journal article" date="2014" name="Int. J. Syst. Evol. Microbiol.">
        <title>Complete genome sequence of Corynebacterium casei LMG S-19264T (=DSM 44701T), isolated from a smear-ripened cheese.</title>
        <authorList>
            <consortium name="US DOE Joint Genome Institute (JGI-PGF)"/>
            <person name="Walter F."/>
            <person name="Albersmeier A."/>
            <person name="Kalinowski J."/>
            <person name="Ruckert C."/>
        </authorList>
    </citation>
    <scope>NUCLEOTIDE SEQUENCE</scope>
    <source>
        <strain evidence="7">NBRC 110023</strain>
    </source>
</reference>
<dbReference type="EMBL" id="BSOT01000019">
    <property type="protein sequence ID" value="GLR72880.1"/>
    <property type="molecule type" value="Genomic_DNA"/>
</dbReference>
<feature type="transmembrane region" description="Helical" evidence="5">
    <location>
        <begin position="243"/>
        <end position="264"/>
    </location>
</feature>
<dbReference type="Proteomes" id="UP001156601">
    <property type="component" value="Unassembled WGS sequence"/>
</dbReference>
<evidence type="ECO:0000256" key="3">
    <source>
        <dbReference type="ARBA" id="ARBA00022989"/>
    </source>
</evidence>
<dbReference type="AlphaFoldDB" id="A0AA37T7D1"/>
<feature type="transmembrane region" description="Helical" evidence="5">
    <location>
        <begin position="179"/>
        <end position="196"/>
    </location>
</feature>
<name>A0AA37T7D1_9ALTE</name>
<protein>
    <submittedName>
        <fullName evidence="7">O-antigen polymerase</fullName>
    </submittedName>
</protein>
<feature type="transmembrane region" description="Helical" evidence="5">
    <location>
        <begin position="52"/>
        <end position="76"/>
    </location>
</feature>
<dbReference type="PANTHER" id="PTHR37422:SF17">
    <property type="entry name" value="O-ANTIGEN LIGASE"/>
    <property type="match status" value="1"/>
</dbReference>
<dbReference type="GO" id="GO:0016020">
    <property type="term" value="C:membrane"/>
    <property type="evidence" value="ECO:0007669"/>
    <property type="project" value="UniProtKB-SubCell"/>
</dbReference>
<evidence type="ECO:0000313" key="8">
    <source>
        <dbReference type="Proteomes" id="UP001156601"/>
    </source>
</evidence>
<feature type="transmembrane region" description="Helical" evidence="5">
    <location>
        <begin position="202"/>
        <end position="231"/>
    </location>
</feature>
<comment type="caution">
    <text evidence="7">The sequence shown here is derived from an EMBL/GenBank/DDBJ whole genome shotgun (WGS) entry which is preliminary data.</text>
</comment>
<evidence type="ECO:0000256" key="5">
    <source>
        <dbReference type="SAM" id="Phobius"/>
    </source>
</evidence>
<evidence type="ECO:0000256" key="2">
    <source>
        <dbReference type="ARBA" id="ARBA00022692"/>
    </source>
</evidence>
<dbReference type="RefSeq" id="WP_284219300.1">
    <property type="nucleotide sequence ID" value="NZ_BSOT01000019.1"/>
</dbReference>
<evidence type="ECO:0000256" key="4">
    <source>
        <dbReference type="ARBA" id="ARBA00023136"/>
    </source>
</evidence>
<feature type="transmembrane region" description="Helical" evidence="5">
    <location>
        <begin position="82"/>
        <end position="98"/>
    </location>
</feature>
<keyword evidence="4 5" id="KW-0472">Membrane</keyword>
<reference evidence="7" key="2">
    <citation type="submission" date="2023-01" db="EMBL/GenBank/DDBJ databases">
        <title>Draft genome sequence of Agaribacter marinus strain NBRC 110023.</title>
        <authorList>
            <person name="Sun Q."/>
            <person name="Mori K."/>
        </authorList>
    </citation>
    <scope>NUCLEOTIDE SEQUENCE</scope>
    <source>
        <strain evidence="7">NBRC 110023</strain>
    </source>
</reference>
<feature type="transmembrane region" description="Helical" evidence="5">
    <location>
        <begin position="107"/>
        <end position="130"/>
    </location>
</feature>
<sequence>MKLDINQIYKLFLLISMSFYIGLIDFVNRLFTGGVSYGDMEGASSGNIVNQLLGLSLLGFIFVFLRFSSVFSISAALKSGKIWWLLIAFFAASIVWSYEPTVSIRRIIAFSTLIVTCYSLAVIFSAKTLITFVAELIFWVTLVGFLYHFGTGGGLSFGFGDRAAAMRGIYFDKNGAARVYAYGIILFFALKRYATWSDITKIAILSFALLTSASASGVVMAFFGVGLLFVFNLFKARTKQQTLLQFVILILALFLGAYLVSVLYELLLAALGRDPELSNRAIIWELIFPLIEDEWLKGYGFGAFWASSAVQGFVERWGFIGNAHSGYLEVLLHGGIIGLVILILIFLNHLKHVLALYLERREDDLSSLFFVLLIIQLVVNAVGYVILNHNSFDMFLFTLLYFVAVKQYLTKSVGKNVWVSER</sequence>
<feature type="domain" description="O-antigen ligase-related" evidence="6">
    <location>
        <begin position="203"/>
        <end position="343"/>
    </location>
</feature>
<keyword evidence="3 5" id="KW-1133">Transmembrane helix</keyword>
<evidence type="ECO:0000313" key="7">
    <source>
        <dbReference type="EMBL" id="GLR72880.1"/>
    </source>
</evidence>